<dbReference type="OrthoDB" id="9813911at2"/>
<protein>
    <submittedName>
        <fullName evidence="2">Uncharacterized protein DUF4260</fullName>
    </submittedName>
</protein>
<keyword evidence="3" id="KW-1185">Reference proteome</keyword>
<name>A0A370QLK8_9FLAO</name>
<dbReference type="AlphaFoldDB" id="A0A370QLK8"/>
<evidence type="ECO:0000313" key="3">
    <source>
        <dbReference type="Proteomes" id="UP000255317"/>
    </source>
</evidence>
<gene>
    <name evidence="2" type="ORF">C8D94_101768</name>
</gene>
<evidence type="ECO:0000313" key="2">
    <source>
        <dbReference type="EMBL" id="RDK88890.1"/>
    </source>
</evidence>
<proteinExistence type="predicted"/>
<dbReference type="Pfam" id="PF14079">
    <property type="entry name" value="DUF4260"/>
    <property type="match status" value="1"/>
</dbReference>
<keyword evidence="1" id="KW-0472">Membrane</keyword>
<comment type="caution">
    <text evidence="2">The sequence shown here is derived from an EMBL/GenBank/DDBJ whole genome shotgun (WGS) entry which is preliminary data.</text>
</comment>
<organism evidence="2 3">
    <name type="scientific">Marinirhabdus gelatinilytica</name>
    <dbReference type="NCBI Taxonomy" id="1703343"/>
    <lineage>
        <taxon>Bacteria</taxon>
        <taxon>Pseudomonadati</taxon>
        <taxon>Bacteroidota</taxon>
        <taxon>Flavobacteriia</taxon>
        <taxon>Flavobacteriales</taxon>
        <taxon>Flavobacteriaceae</taxon>
    </lineage>
</organism>
<keyword evidence="1" id="KW-0812">Transmembrane</keyword>
<keyword evidence="1" id="KW-1133">Transmembrane helix</keyword>
<accession>A0A370QLK8</accession>
<dbReference type="EMBL" id="QRAO01000001">
    <property type="protein sequence ID" value="RDK88890.1"/>
    <property type="molecule type" value="Genomic_DNA"/>
</dbReference>
<sequence length="116" mass="13187">MKTILKIEEAALFALGVFMFAQLPFAWWWFLILLLLPDIGMLGYLVNTKTGAFLYNLFHHRAVAVILLIFGYIYGNDIVLLSGVIIFSHIALDRMFGYGLKYPDSFKNTHLGQIGN</sequence>
<feature type="transmembrane region" description="Helical" evidence="1">
    <location>
        <begin position="12"/>
        <end position="36"/>
    </location>
</feature>
<dbReference type="RefSeq" id="WP_115122550.1">
    <property type="nucleotide sequence ID" value="NZ_QRAO01000001.1"/>
</dbReference>
<feature type="transmembrane region" description="Helical" evidence="1">
    <location>
        <begin position="62"/>
        <end position="92"/>
    </location>
</feature>
<dbReference type="InterPro" id="IPR025356">
    <property type="entry name" value="DUF4260"/>
</dbReference>
<dbReference type="Proteomes" id="UP000255317">
    <property type="component" value="Unassembled WGS sequence"/>
</dbReference>
<reference evidence="2 3" key="1">
    <citation type="submission" date="2018-07" db="EMBL/GenBank/DDBJ databases">
        <title>Genomic Encyclopedia of Type Strains, Phase IV (KMG-IV): sequencing the most valuable type-strain genomes for metagenomic binning, comparative biology and taxonomic classification.</title>
        <authorList>
            <person name="Goeker M."/>
        </authorList>
    </citation>
    <scope>NUCLEOTIDE SEQUENCE [LARGE SCALE GENOMIC DNA]</scope>
    <source>
        <strain evidence="2 3">DSM 101478</strain>
    </source>
</reference>
<evidence type="ECO:0000256" key="1">
    <source>
        <dbReference type="SAM" id="Phobius"/>
    </source>
</evidence>